<dbReference type="GO" id="GO:0006623">
    <property type="term" value="P:protein targeting to vacuole"/>
    <property type="evidence" value="ECO:0007669"/>
    <property type="project" value="InterPro"/>
</dbReference>
<dbReference type="InterPro" id="IPR036322">
    <property type="entry name" value="WD40_repeat_dom_sf"/>
</dbReference>
<reference evidence="6" key="1">
    <citation type="submission" date="2021-05" db="EMBL/GenBank/DDBJ databases">
        <authorList>
            <person name="Alioto T."/>
            <person name="Alioto T."/>
            <person name="Gomez Garrido J."/>
        </authorList>
    </citation>
    <scope>NUCLEOTIDE SEQUENCE</scope>
</reference>
<keyword evidence="2 4" id="KW-0863">Zinc-finger</keyword>
<evidence type="ECO:0000256" key="4">
    <source>
        <dbReference type="PROSITE-ProRule" id="PRU00175"/>
    </source>
</evidence>
<dbReference type="EMBL" id="HBUF01555307">
    <property type="protein sequence ID" value="CAG6760212.1"/>
    <property type="molecule type" value="Transcribed_RNA"/>
</dbReference>
<accession>A0A8D9EN64</accession>
<dbReference type="PROSITE" id="PS50089">
    <property type="entry name" value="ZF_RING_2"/>
    <property type="match status" value="1"/>
</dbReference>
<evidence type="ECO:0000313" key="6">
    <source>
        <dbReference type="EMBL" id="CAG6760213.1"/>
    </source>
</evidence>
<dbReference type="GO" id="GO:0008270">
    <property type="term" value="F:zinc ion binding"/>
    <property type="evidence" value="ECO:0007669"/>
    <property type="project" value="UniProtKB-KW"/>
</dbReference>
<dbReference type="Gene3D" id="2.130.10.10">
    <property type="entry name" value="YVTN repeat-like/Quinoprotein amine dehydrogenase"/>
    <property type="match status" value="1"/>
</dbReference>
<feature type="domain" description="RING-type" evidence="5">
    <location>
        <begin position="1109"/>
        <end position="1147"/>
    </location>
</feature>
<dbReference type="SUPFAM" id="SSF50978">
    <property type="entry name" value="WD40 repeat-like"/>
    <property type="match status" value="1"/>
</dbReference>
<dbReference type="AlphaFoldDB" id="A0A8D9EN64"/>
<dbReference type="PANTHER" id="PTHR12616:SF8">
    <property type="entry name" value="VACUOLAR PROTEIN SORTING-ASSOCIATED PROTEIN 8 HOMOLOG"/>
    <property type="match status" value="1"/>
</dbReference>
<dbReference type="GO" id="GO:0034058">
    <property type="term" value="P:endosomal vesicle fusion"/>
    <property type="evidence" value="ECO:0007669"/>
    <property type="project" value="TreeGrafter"/>
</dbReference>
<keyword evidence="2 4" id="KW-0479">Metal-binding</keyword>
<evidence type="ECO:0000256" key="1">
    <source>
        <dbReference type="ARBA" id="ARBA00009422"/>
    </source>
</evidence>
<protein>
    <submittedName>
        <fullName evidence="6">Vacuolar protein sorting-associated protein 8 homolog</fullName>
    </submittedName>
</protein>
<comment type="similarity">
    <text evidence="1">Belongs to the VPS8 family.</text>
</comment>
<dbReference type="PANTHER" id="PTHR12616">
    <property type="entry name" value="VACUOLAR PROTEIN SORTING VPS41"/>
    <property type="match status" value="1"/>
</dbReference>
<evidence type="ECO:0000259" key="5">
    <source>
        <dbReference type="PROSITE" id="PS50089"/>
    </source>
</evidence>
<dbReference type="InterPro" id="IPR045111">
    <property type="entry name" value="Vps41/Vps8"/>
</dbReference>
<dbReference type="InterPro" id="IPR025941">
    <property type="entry name" value="Vps8_central_dom"/>
</dbReference>
<dbReference type="GO" id="GO:0005770">
    <property type="term" value="C:late endosome"/>
    <property type="evidence" value="ECO:0007669"/>
    <property type="project" value="TreeGrafter"/>
</dbReference>
<evidence type="ECO:0000256" key="2">
    <source>
        <dbReference type="ARBA" id="ARBA00022771"/>
    </source>
</evidence>
<dbReference type="InterPro" id="IPR001841">
    <property type="entry name" value="Znf_RING"/>
</dbReference>
<keyword evidence="3" id="KW-0862">Zinc</keyword>
<organism evidence="6">
    <name type="scientific">Cacopsylla melanoneura</name>
    <dbReference type="NCBI Taxonomy" id="428564"/>
    <lineage>
        <taxon>Eukaryota</taxon>
        <taxon>Metazoa</taxon>
        <taxon>Ecdysozoa</taxon>
        <taxon>Arthropoda</taxon>
        <taxon>Hexapoda</taxon>
        <taxon>Insecta</taxon>
        <taxon>Pterygota</taxon>
        <taxon>Neoptera</taxon>
        <taxon>Paraneoptera</taxon>
        <taxon>Hemiptera</taxon>
        <taxon>Sternorrhyncha</taxon>
        <taxon>Psylloidea</taxon>
        <taxon>Psyllidae</taxon>
        <taxon>Psyllinae</taxon>
        <taxon>Cacopsylla</taxon>
    </lineage>
</organism>
<dbReference type="GO" id="GO:0030897">
    <property type="term" value="C:HOPS complex"/>
    <property type="evidence" value="ECO:0007669"/>
    <property type="project" value="TreeGrafter"/>
</dbReference>
<dbReference type="Pfam" id="PF23410">
    <property type="entry name" value="Beta-prop_VPS8"/>
    <property type="match status" value="1"/>
</dbReference>
<dbReference type="EMBL" id="HBUF01555306">
    <property type="protein sequence ID" value="CAG6760211.1"/>
    <property type="molecule type" value="Transcribed_RNA"/>
</dbReference>
<evidence type="ECO:0000256" key="3">
    <source>
        <dbReference type="ARBA" id="ARBA00022833"/>
    </source>
</evidence>
<proteinExistence type="inferred from homology"/>
<name>A0A8D9EN64_9HEMI</name>
<sequence length="1148" mass="128736">MEGACEEKLDINSLHLDFTELDEQEFNIPNNGITPTLESILNEQDEVTSPTMDYHEVLESAPSNGGEILRHIVLRSVSTQLCSACDRVNAGRPTVMCVSSLICVGTSHGLVLGFDASQQLKWCHEEDSEQGAVTALGLSVDCTRLLAGYARGVILMFNVTEAGKVLRRMTDVHSPASGVLHVKFTDSTQIAVCSDTGGSVFQLNFKRTLGVRSVESKCLFSGSRGEVCAIEPLLLSHLPTHPLQGSVILAMATLSKVIIVSIKPTMRVLLTRSVQVSPVSLPLLSWQFVIIQVSESSRIMDPVLAFARDNTIYFFQVCVFETGKTQVSMLQQVRVDYSIMSCHWMNPRLLVTMDTNEVLHLLEVRSKAELESVDLSAVRLVYNSSHFKGLSTGGNVSQAMALAGERACYNTVQSFGNQLLLLGIRSLHVLTIRSWDNRLDVLVEQDKHIEAIRLGMEFMDEKNKIAFGLIGSHADRQAQVRTKVLGILDAYIAQLRNWRDIDIDVICELCVEFGLPEKMWNDVWRSVEHITSSRNIFLRSVERLLIKEKITQIPADVMQALLLHQQATGRYEVLEQSVLCADIDCLDIELVLSVSRERQLYDAFISVWNRGMQDYVTPLQALLTQLALGDTAEKSSLGNKLLVYISCCLSGRSYPRGEIEEGRRVTVRQQVCQCLCMQHTPNAPDDEPSYPYLRTLLKFNTREFLNALAIAQLPSSFQQRLFDVLISITLNSDKQYLFKPSEVGYVFAFIARNLTRGITVEDKHLHSVLRLLTTSTVEDLEARQNAFLEVITAKDILHEDSTLEMARAAEFYKVCSVLHEERGEHSLLLKCLLLDNTRKARVFDFIAESSHKASLEHFIVQNVQHFVEVDGFKTGSTVQRYFPAVFGEALSSLPEPSKLSFLQGGMEVGGLSTDSVTKYIQLCCQYDPDKVYALVRFRNDFKISPVLDSVRQFKLEEPEAVLLENLGDFQAAFDILFRRLQSAIQCCGNIEAATESVVALGQVAGDRLNAQTTWLPLLQCLHRLESHETLKRILSCPNLNLASEFHLLLQHTNGRLGEYRTLIKGLFEKCKHEHVMLQSSLKTLRSDQHDQLASTMENARHGFFVNIECAKCNQEYAYTSQLVAFRCGHSFHHECTSSPPLSCNLCTT</sequence>
<dbReference type="Pfam" id="PF12816">
    <property type="entry name" value="TPR_Vps8"/>
    <property type="match status" value="1"/>
</dbReference>
<dbReference type="InterPro" id="IPR015943">
    <property type="entry name" value="WD40/YVTN_repeat-like_dom_sf"/>
</dbReference>
<dbReference type="EMBL" id="HBUF01555308">
    <property type="protein sequence ID" value="CAG6760213.1"/>
    <property type="molecule type" value="Transcribed_RNA"/>
</dbReference>